<feature type="compositionally biased region" description="Basic residues" evidence="1">
    <location>
        <begin position="20"/>
        <end position="29"/>
    </location>
</feature>
<dbReference type="EMBL" id="JACLAX010000001">
    <property type="protein sequence ID" value="MBC2667809.1"/>
    <property type="molecule type" value="Genomic_DNA"/>
</dbReference>
<feature type="region of interest" description="Disordered" evidence="1">
    <location>
        <begin position="1"/>
        <end position="38"/>
    </location>
</feature>
<evidence type="ECO:0000256" key="1">
    <source>
        <dbReference type="SAM" id="MobiDB-lite"/>
    </source>
</evidence>
<accession>A0A7X1FVU1</accession>
<comment type="caution">
    <text evidence="2">The sequence shown here is derived from an EMBL/GenBank/DDBJ whole genome shotgun (WGS) entry which is preliminary data.</text>
</comment>
<reference evidence="2 3" key="1">
    <citation type="submission" date="2020-08" db="EMBL/GenBank/DDBJ databases">
        <title>The genome sequence of type strain Novosphingobium piscinae KCTC 42194.</title>
        <authorList>
            <person name="Liu Y."/>
        </authorList>
    </citation>
    <scope>NUCLEOTIDE SEQUENCE [LARGE SCALE GENOMIC DNA]</scope>
    <source>
        <strain evidence="2 3">KCTC 42194</strain>
    </source>
</reference>
<dbReference type="AlphaFoldDB" id="A0A7X1FVU1"/>
<dbReference type="Proteomes" id="UP000551327">
    <property type="component" value="Unassembled WGS sequence"/>
</dbReference>
<organism evidence="2 3">
    <name type="scientific">Novosphingobium piscinae</name>
    <dbReference type="NCBI Taxonomy" id="1507448"/>
    <lineage>
        <taxon>Bacteria</taxon>
        <taxon>Pseudomonadati</taxon>
        <taxon>Pseudomonadota</taxon>
        <taxon>Alphaproteobacteria</taxon>
        <taxon>Sphingomonadales</taxon>
        <taxon>Sphingomonadaceae</taxon>
        <taxon>Novosphingobium</taxon>
    </lineage>
</organism>
<protein>
    <recommendedName>
        <fullName evidence="4">Antitoxin Xre/MbcA/ParS-like toxin-binding domain-containing protein</fullName>
    </recommendedName>
</protein>
<sequence length="104" mass="10778">MVADPPIPDSQSDLSSPARKPGRFIRPRRQPSPLSAEAATRQGTIIRLVCAQISPVDQARLFLNTHHAGLGAVPLNLAGESPAGLAVVAAEVARMSLAARGHGA</sequence>
<keyword evidence="3" id="KW-1185">Reference proteome</keyword>
<name>A0A7X1FVU1_9SPHN</name>
<evidence type="ECO:0008006" key="4">
    <source>
        <dbReference type="Google" id="ProtNLM"/>
    </source>
</evidence>
<proteinExistence type="predicted"/>
<evidence type="ECO:0000313" key="3">
    <source>
        <dbReference type="Proteomes" id="UP000551327"/>
    </source>
</evidence>
<dbReference type="RefSeq" id="WP_185677678.1">
    <property type="nucleotide sequence ID" value="NZ_JACLAX010000001.1"/>
</dbReference>
<gene>
    <name evidence="2" type="ORF">H7F53_01450</name>
</gene>
<evidence type="ECO:0000313" key="2">
    <source>
        <dbReference type="EMBL" id="MBC2667809.1"/>
    </source>
</evidence>